<name>A0AC59Z1F3_RANTA</name>
<accession>A0AC59Z1F3</accession>
<dbReference type="Proteomes" id="UP001162501">
    <property type="component" value="Chromosome 21"/>
</dbReference>
<dbReference type="EMBL" id="OX596105">
    <property type="protein sequence ID" value="CAN0145429.1"/>
    <property type="molecule type" value="Genomic_DNA"/>
</dbReference>
<proteinExistence type="predicted"/>
<protein>
    <submittedName>
        <fullName evidence="1">Uncharacterized protein</fullName>
    </submittedName>
</protein>
<reference evidence="1" key="2">
    <citation type="submission" date="2025-03" db="EMBL/GenBank/DDBJ databases">
        <authorList>
            <consortium name="ELIXIR-Norway"/>
            <consortium name="Elixir Norway"/>
        </authorList>
    </citation>
    <scope>NUCLEOTIDE SEQUENCE</scope>
</reference>
<reference evidence="1" key="1">
    <citation type="submission" date="2023-05" db="EMBL/GenBank/DDBJ databases">
        <authorList>
            <consortium name="ELIXIR-Norway"/>
        </authorList>
    </citation>
    <scope>NUCLEOTIDE SEQUENCE</scope>
</reference>
<evidence type="ECO:0000313" key="1">
    <source>
        <dbReference type="EMBL" id="CAN0145429.1"/>
    </source>
</evidence>
<gene>
    <name evidence="1" type="ORF">MRATA1EN22A_LOCUS12738</name>
</gene>
<sequence length="172" mass="18151">MVDDSPGIPPKQQHTPCEQLGLAEGLSSVHIEGEAASGKKWSHPSVPRAQRASELACLTYKPAAKYLELISCCGIMETRRHMNMENSTQAAGEPRAVGETSLPPGDQDPELTEGTRRGLPQSVRRAHGRGPPVTSAGDAQRSAVQPQGEEASGSSPPPLARTGVERPTDSAL</sequence>
<organism evidence="1 2">
    <name type="scientific">Rangifer tarandus platyrhynchus</name>
    <name type="common">Svalbard reindeer</name>
    <dbReference type="NCBI Taxonomy" id="3082113"/>
    <lineage>
        <taxon>Eukaryota</taxon>
        <taxon>Metazoa</taxon>
        <taxon>Chordata</taxon>
        <taxon>Craniata</taxon>
        <taxon>Vertebrata</taxon>
        <taxon>Euteleostomi</taxon>
        <taxon>Mammalia</taxon>
        <taxon>Eutheria</taxon>
        <taxon>Laurasiatheria</taxon>
        <taxon>Artiodactyla</taxon>
        <taxon>Ruminantia</taxon>
        <taxon>Pecora</taxon>
        <taxon>Cervidae</taxon>
        <taxon>Odocoileinae</taxon>
        <taxon>Rangifer</taxon>
    </lineage>
</organism>
<evidence type="ECO:0000313" key="2">
    <source>
        <dbReference type="Proteomes" id="UP001162501"/>
    </source>
</evidence>